<sequence>MSFSLAGLQAYTDQLSTDLISKALLKPYSVSFLTVLAGKTAGTSAINLLNSNPYILDTTCGFNASTVGPGGATGNSTVFSQLDLVVQSKMLKEQLCPSDLYQYWLSSQLSPGAYLESVPFEAQIANNKIANIQQYVENTIWQGDGSNLDGLLAQATVANGCISGTGAGITVPLAVNTAFATIWAIINKLSNALKQENDLYMYMSYNNYSIAVQALMAQGNALITQYPNIANTTGDSPSTFVWPGTNVTIAACGGINVDTHIILAPKKYVYFGTGLLDDMDSFKMYYDPSQDIVNLMGKFRMGTAIYTSQAVSTI</sequence>
<evidence type="ECO:0000313" key="1">
    <source>
        <dbReference type="EMBL" id="CAB4157120.1"/>
    </source>
</evidence>
<name>A0A6J5NBN1_9CAUD</name>
<reference evidence="1" key="1">
    <citation type="submission" date="2020-04" db="EMBL/GenBank/DDBJ databases">
        <authorList>
            <person name="Chiriac C."/>
            <person name="Salcher M."/>
            <person name="Ghai R."/>
            <person name="Kavagutti S V."/>
        </authorList>
    </citation>
    <scope>NUCLEOTIDE SEQUENCE</scope>
</reference>
<organism evidence="1">
    <name type="scientific">uncultured Caudovirales phage</name>
    <dbReference type="NCBI Taxonomy" id="2100421"/>
    <lineage>
        <taxon>Viruses</taxon>
        <taxon>Duplodnaviria</taxon>
        <taxon>Heunggongvirae</taxon>
        <taxon>Uroviricota</taxon>
        <taxon>Caudoviricetes</taxon>
        <taxon>Peduoviridae</taxon>
        <taxon>Maltschvirus</taxon>
        <taxon>Maltschvirus maltsch</taxon>
    </lineage>
</organism>
<protein>
    <submittedName>
        <fullName evidence="1">Uncharacterized protein</fullName>
    </submittedName>
</protein>
<gene>
    <name evidence="1" type="ORF">UFOVP693_5</name>
</gene>
<dbReference type="EMBL" id="LR796650">
    <property type="protein sequence ID" value="CAB4157120.1"/>
    <property type="molecule type" value="Genomic_DNA"/>
</dbReference>
<accession>A0A6J5NBN1</accession>
<proteinExistence type="predicted"/>